<feature type="compositionally biased region" description="Basic residues" evidence="1">
    <location>
        <begin position="1"/>
        <end position="14"/>
    </location>
</feature>
<dbReference type="GO" id="GO:0006313">
    <property type="term" value="P:DNA transposition"/>
    <property type="evidence" value="ECO:0007669"/>
    <property type="project" value="InterPro"/>
</dbReference>
<evidence type="ECO:0000313" key="3">
    <source>
        <dbReference type="EMBL" id="ARF10332.1"/>
    </source>
</evidence>
<dbReference type="EMBL" id="KY684103">
    <property type="protein sequence ID" value="ARF10332.1"/>
    <property type="molecule type" value="Genomic_DNA"/>
</dbReference>
<organism evidence="3">
    <name type="scientific">Hokovirus HKV1</name>
    <dbReference type="NCBI Taxonomy" id="1977638"/>
    <lineage>
        <taxon>Viruses</taxon>
        <taxon>Varidnaviria</taxon>
        <taxon>Bamfordvirae</taxon>
        <taxon>Nucleocytoviricota</taxon>
        <taxon>Megaviricetes</taxon>
        <taxon>Imitervirales</taxon>
        <taxon>Mimiviridae</taxon>
        <taxon>Klosneuvirinae</taxon>
        <taxon>Hokovirus</taxon>
    </lineage>
</organism>
<proteinExistence type="predicted"/>
<evidence type="ECO:0000256" key="1">
    <source>
        <dbReference type="SAM" id="MobiDB-lite"/>
    </source>
</evidence>
<dbReference type="PANTHER" id="PTHR30007:SF0">
    <property type="entry name" value="TRANSPOSASE"/>
    <property type="match status" value="1"/>
</dbReference>
<reference evidence="3" key="1">
    <citation type="journal article" date="2017" name="Science">
        <title>Giant viruses with an expanded complement of translation system components.</title>
        <authorList>
            <person name="Schulz F."/>
            <person name="Yutin N."/>
            <person name="Ivanova N.N."/>
            <person name="Ortega D.R."/>
            <person name="Lee T.K."/>
            <person name="Vierheilig J."/>
            <person name="Daims H."/>
            <person name="Horn M."/>
            <person name="Wagner M."/>
            <person name="Jensen G.J."/>
            <person name="Kyrpides N.C."/>
            <person name="Koonin E.V."/>
            <person name="Woyke T."/>
        </authorList>
    </citation>
    <scope>NUCLEOTIDE SEQUENCE</scope>
    <source>
        <strain evidence="3">HKV1</strain>
    </source>
</reference>
<feature type="region of interest" description="Disordered" evidence="1">
    <location>
        <begin position="1"/>
        <end position="33"/>
    </location>
</feature>
<dbReference type="GO" id="GO:0004803">
    <property type="term" value="F:transposase activity"/>
    <property type="evidence" value="ECO:0007669"/>
    <property type="project" value="InterPro"/>
</dbReference>
<dbReference type="PANTHER" id="PTHR30007">
    <property type="entry name" value="PHP DOMAIN PROTEIN"/>
    <property type="match status" value="1"/>
</dbReference>
<sequence>MVKKERIKKRNKQNNKKDNKNKEKEKQKRKMQYETRNHENLDKIFINMLEEYIFLKYPNLNKKTPSRKYFLNEILREILFFIRSGSSYRLCRSTIKRSSLNNYVNFFSKNKIFINFYNHLYNLYSEKDKEEKLSYVYTDTSFIINSNCLHKYVERNKYIKNKFSIKLSLVTDSNGIPINMQFVKGNLHDSPLIKKHFEEIKNSLDKKEEHKTKKYFMADAGYDSKENRSFLQNKGFEVLIPHNKRNGKIIRKFNEEEKKLYKNRIRIENTFSKFKLFRRMKQIYEKNIDTYIQLSYLVMARIMHSII</sequence>
<dbReference type="InterPro" id="IPR002559">
    <property type="entry name" value="Transposase_11"/>
</dbReference>
<evidence type="ECO:0000259" key="2">
    <source>
        <dbReference type="Pfam" id="PF01609"/>
    </source>
</evidence>
<name>A0A1V0SF42_9VIRU</name>
<feature type="domain" description="Transposase IS4-like" evidence="2">
    <location>
        <begin position="160"/>
        <end position="302"/>
    </location>
</feature>
<dbReference type="GO" id="GO:0003677">
    <property type="term" value="F:DNA binding"/>
    <property type="evidence" value="ECO:0007669"/>
    <property type="project" value="InterPro"/>
</dbReference>
<feature type="compositionally biased region" description="Basic and acidic residues" evidence="1">
    <location>
        <begin position="15"/>
        <end position="33"/>
    </location>
</feature>
<protein>
    <submittedName>
        <fullName evidence="3">Transposase</fullName>
    </submittedName>
</protein>
<accession>A0A1V0SF42</accession>
<dbReference type="Pfam" id="PF01609">
    <property type="entry name" value="DDE_Tnp_1"/>
    <property type="match status" value="1"/>
</dbReference>
<gene>
    <name evidence="3" type="ORF">Hokovirus_1_211</name>
</gene>